<dbReference type="SUPFAM" id="SSF50978">
    <property type="entry name" value="WD40 repeat-like"/>
    <property type="match status" value="1"/>
</dbReference>
<organism evidence="3">
    <name type="scientific">Neodiprion lecontei</name>
    <name type="common">Redheaded pine sawfly</name>
    <dbReference type="NCBI Taxonomy" id="441921"/>
    <lineage>
        <taxon>Eukaryota</taxon>
        <taxon>Metazoa</taxon>
        <taxon>Ecdysozoa</taxon>
        <taxon>Arthropoda</taxon>
        <taxon>Hexapoda</taxon>
        <taxon>Insecta</taxon>
        <taxon>Pterygota</taxon>
        <taxon>Neoptera</taxon>
        <taxon>Endopterygota</taxon>
        <taxon>Hymenoptera</taxon>
        <taxon>Tenthredinoidea</taxon>
        <taxon>Diprionidae</taxon>
        <taxon>Diprioninae</taxon>
        <taxon>Neodiprion</taxon>
    </lineage>
</organism>
<dbReference type="RefSeq" id="XP_015520268.1">
    <property type="nucleotide sequence ID" value="XM_015664782.2"/>
</dbReference>
<dbReference type="PANTHER" id="PTHR16022">
    <property type="entry name" value="WD REPEAT DOMAIN 60"/>
    <property type="match status" value="1"/>
</dbReference>
<dbReference type="OrthoDB" id="2162425at2759"/>
<dbReference type="SMART" id="SM00320">
    <property type="entry name" value="WD40"/>
    <property type="match status" value="3"/>
</dbReference>
<feature type="compositionally biased region" description="Acidic residues" evidence="1">
    <location>
        <begin position="261"/>
        <end position="283"/>
    </location>
</feature>
<dbReference type="GeneID" id="107224644"/>
<dbReference type="GO" id="GO:0045504">
    <property type="term" value="F:dynein heavy chain binding"/>
    <property type="evidence" value="ECO:0007669"/>
    <property type="project" value="InterPro"/>
</dbReference>
<dbReference type="InterPro" id="IPR036322">
    <property type="entry name" value="WD40_repeat_dom_sf"/>
</dbReference>
<dbReference type="PANTHER" id="PTHR16022:SF0">
    <property type="entry name" value="CYTOPLASMIC DYNEIN 2 INTERMEDIATE CHAIN 1"/>
    <property type="match status" value="1"/>
</dbReference>
<keyword evidence="2" id="KW-1185">Reference proteome</keyword>
<feature type="compositionally biased region" description="Basic and acidic residues" evidence="1">
    <location>
        <begin position="133"/>
        <end position="150"/>
    </location>
</feature>
<evidence type="ECO:0000313" key="2">
    <source>
        <dbReference type="Proteomes" id="UP000829291"/>
    </source>
</evidence>
<feature type="region of interest" description="Disordered" evidence="1">
    <location>
        <begin position="1"/>
        <end position="412"/>
    </location>
</feature>
<feature type="compositionally biased region" description="Basic and acidic residues" evidence="1">
    <location>
        <begin position="38"/>
        <end position="50"/>
    </location>
</feature>
<feature type="compositionally biased region" description="Basic and acidic residues" evidence="1">
    <location>
        <begin position="184"/>
        <end position="202"/>
    </location>
</feature>
<feature type="compositionally biased region" description="Low complexity" evidence="1">
    <location>
        <begin position="159"/>
        <end position="172"/>
    </location>
</feature>
<dbReference type="InterPro" id="IPR015943">
    <property type="entry name" value="WD40/YVTN_repeat-like_dom_sf"/>
</dbReference>
<dbReference type="Proteomes" id="UP000829291">
    <property type="component" value="Chromosome 6"/>
</dbReference>
<dbReference type="GO" id="GO:0042073">
    <property type="term" value="P:intraciliary transport"/>
    <property type="evidence" value="ECO:0007669"/>
    <property type="project" value="InterPro"/>
</dbReference>
<dbReference type="AlphaFoldDB" id="A0A6J0C1E6"/>
<feature type="compositionally biased region" description="Basic and acidic residues" evidence="1">
    <location>
        <begin position="229"/>
        <end position="253"/>
    </location>
</feature>
<gene>
    <name evidence="3" type="primary">LOC107224644</name>
</gene>
<feature type="compositionally biased region" description="Basic and acidic residues" evidence="1">
    <location>
        <begin position="114"/>
        <end position="126"/>
    </location>
</feature>
<feature type="compositionally biased region" description="Polar residues" evidence="1">
    <location>
        <begin position="51"/>
        <end position="67"/>
    </location>
</feature>
<dbReference type="KEGG" id="nlo:107224644"/>
<dbReference type="InterPro" id="IPR042505">
    <property type="entry name" value="DYNC2I1"/>
</dbReference>
<dbReference type="GO" id="GO:0005868">
    <property type="term" value="C:cytoplasmic dynein complex"/>
    <property type="evidence" value="ECO:0007669"/>
    <property type="project" value="InterPro"/>
</dbReference>
<dbReference type="InterPro" id="IPR001680">
    <property type="entry name" value="WD40_rpt"/>
</dbReference>
<protein>
    <submittedName>
        <fullName evidence="3">Cytoplasmic dynein 2 intermediate chain 1 isoform X1</fullName>
    </submittedName>
</protein>
<feature type="compositionally biased region" description="Polar residues" evidence="1">
    <location>
        <begin position="173"/>
        <end position="183"/>
    </location>
</feature>
<proteinExistence type="predicted"/>
<reference evidence="3" key="1">
    <citation type="submission" date="2025-08" db="UniProtKB">
        <authorList>
            <consortium name="RefSeq"/>
        </authorList>
    </citation>
    <scope>IDENTIFICATION</scope>
    <source>
        <tissue evidence="3">Thorax and Abdomen</tissue>
    </source>
</reference>
<dbReference type="Gene3D" id="2.130.10.10">
    <property type="entry name" value="YVTN repeat-like/Quinoprotein amine dehydrogenase"/>
    <property type="match status" value="2"/>
</dbReference>
<name>A0A6J0C1E6_NEOLC</name>
<dbReference type="GO" id="GO:0005929">
    <property type="term" value="C:cilium"/>
    <property type="evidence" value="ECO:0007669"/>
    <property type="project" value="GOC"/>
</dbReference>
<feature type="compositionally biased region" description="Basic and acidic residues" evidence="1">
    <location>
        <begin position="319"/>
        <end position="345"/>
    </location>
</feature>
<sequence length="1006" mass="113515">MSSKGAIKKIAGSSTVLKTKNRQAGDASSDVLASPNSKDSKLTKLRDSKIQKTPQNSFNKLASSRISSMDKPVGSQTKSIRQNGPGSTSISNTAASSPRTGAQLTRRTTTSGAKLDRQKIEVEKRLKNVPPAERNKSKEMASKSYSEKRGSSSIYLPKTIRSSNAATTRTSSQVIASKTSSVSTRDKQREGKSESPYKSAEKKPRRTSRERKKSRTLSPSEIKVLHQAMKTDKAANDSLSKKDNNLVKSHGEQNRTATNDNTDDYEYEDDFEDYESDFQECTDSEVSNVSEEQEISESPEPEPIEMQREEQIKTINSADGRRSEEEHMLDSGHYELTEARKRAARLESMSMNQSKAPPLPELRQPINKSYRQEKTPENKSLPPSSTDEGFEDGRSGDFAKSPPVSQISFIDFQKPKDEKVQKKLLSKSKRGEELLNMIKLDNVEWSLIEYTPIAYEDFILNYGRLNTQQISVQTNEDNPETETQTESIEFINKWTQHPITCRRNLNNSEDVKLFKLEQIGVGEDTDCDETNTPIVPTYDILQLNEFLSKAGKVVLSLLEEKKVGGNVLRSNSHELPFSEGFIKLAVDSVSFLVDRTVSLLHYSETLNKMLLSIHVLNSEGIETSNKEDYLTDCCIGCVWSTSEPSRPVKLFYSSCSITACCFHSTNYNVVFAGLEDGSINLWDLREDAMWHQKVTDKVNEVDWVLRSPTYTTADSVSDNYHSSEIVAIRVVSYIEKDTSNASNNRLAPIQICTLDEEGELIVWSVLYTMGIRTDDLGLAHWGDIRLQKTQQIAINTRRDKLEKIYTGYFDMHVDSVDTNNLFLATNTNSILHATCIGNKVAPNIYRGNEIEFCGGTRCIEGCPFKRSYFLVGCDDGTIRLHSLKIERALLQLIDDECKNPVKSVQWSKSKPFTIFVLDSASKIHIWNLSNSDIYPMYTISTKKWGYVTSMQLSPCKTDHDLINQYLALGTDNGRIEIHKLKKDFCYSQRNESDQELETFSRYVDIL</sequence>
<feature type="compositionally biased region" description="Acidic residues" evidence="1">
    <location>
        <begin position="291"/>
        <end position="303"/>
    </location>
</feature>
<evidence type="ECO:0000313" key="3">
    <source>
        <dbReference type="RefSeq" id="XP_015520268.1"/>
    </source>
</evidence>
<dbReference type="GO" id="GO:0045503">
    <property type="term" value="F:dynein light chain binding"/>
    <property type="evidence" value="ECO:0007669"/>
    <property type="project" value="InterPro"/>
</dbReference>
<accession>A0A6J0C1E6</accession>
<feature type="compositionally biased region" description="Polar residues" evidence="1">
    <location>
        <begin position="74"/>
        <end position="112"/>
    </location>
</feature>
<dbReference type="InParanoid" id="A0A6J0C1E6"/>
<feature type="compositionally biased region" description="Basic residues" evidence="1">
    <location>
        <begin position="203"/>
        <end position="215"/>
    </location>
</feature>
<evidence type="ECO:0000256" key="1">
    <source>
        <dbReference type="SAM" id="MobiDB-lite"/>
    </source>
</evidence>